<protein>
    <submittedName>
        <fullName evidence="1">Head completion/stabilization protein</fullName>
    </submittedName>
</protein>
<gene>
    <name evidence="1" type="ORF">EA660_04925</name>
</gene>
<comment type="caution">
    <text evidence="1">The sequence shown here is derived from an EMBL/GenBank/DDBJ whole genome shotgun (WGS) entry which is preliminary data.</text>
</comment>
<dbReference type="AlphaFoldDB" id="A0A4Q8LCH7"/>
<dbReference type="Proteomes" id="UP000292627">
    <property type="component" value="Unassembled WGS sequence"/>
</dbReference>
<proteinExistence type="predicted"/>
<dbReference type="EMBL" id="SHMC01000002">
    <property type="protein sequence ID" value="TAA26577.1"/>
    <property type="molecule type" value="Genomic_DNA"/>
</dbReference>
<evidence type="ECO:0000313" key="2">
    <source>
        <dbReference type="Proteomes" id="UP000292627"/>
    </source>
</evidence>
<dbReference type="Pfam" id="PF05926">
    <property type="entry name" value="Phage_GPL"/>
    <property type="match status" value="1"/>
</dbReference>
<evidence type="ECO:0000313" key="1">
    <source>
        <dbReference type="EMBL" id="TAA26577.1"/>
    </source>
</evidence>
<name>A0A4Q8LCH7_9GAMM</name>
<reference evidence="1 2" key="1">
    <citation type="submission" date="2019-02" db="EMBL/GenBank/DDBJ databases">
        <title>WGS of Pseudoxanthomonas species novum from clinical isolates.</title>
        <authorList>
            <person name="Bernier A.-M."/>
            <person name="Bernard K."/>
            <person name="Vachon A."/>
        </authorList>
    </citation>
    <scope>NUCLEOTIDE SEQUENCE [LARGE SCALE GENOMIC DNA]</scope>
    <source>
        <strain evidence="1 2">NML171200</strain>
    </source>
</reference>
<accession>A0A4Q8LCH7</accession>
<dbReference type="InterPro" id="IPR009225">
    <property type="entry name" value="Phage_head_completion_GpL"/>
</dbReference>
<organism evidence="1 2">
    <name type="scientific">Pseudoxanthomonas winnipegensis</name>
    <dbReference type="NCBI Taxonomy" id="2480810"/>
    <lineage>
        <taxon>Bacteria</taxon>
        <taxon>Pseudomonadati</taxon>
        <taxon>Pseudomonadota</taxon>
        <taxon>Gammaproteobacteria</taxon>
        <taxon>Lysobacterales</taxon>
        <taxon>Lysobacteraceae</taxon>
        <taxon>Pseudoxanthomonas</taxon>
    </lineage>
</organism>
<sequence>MSAFVANGTAAPATEIQSDSWWPGIEPDQVRSEMRLDGSITADRLRASLVAAISTVNDALLAWKQVQKLAGYTSLDQVPADKIDGTSRQVLLYRRAVACCAAAEVVERYRSFDATDSANQRADDLTPSIDELRRDQRWAIRDFLGARRVTVELI</sequence>
<dbReference type="RefSeq" id="WP_130550453.1">
    <property type="nucleotide sequence ID" value="NZ_SHMC01000002.1"/>
</dbReference>
<dbReference type="OrthoDB" id="6312934at2"/>